<keyword evidence="3" id="KW-1185">Reference proteome</keyword>
<keyword evidence="1" id="KW-0732">Signal</keyword>
<sequence length="246" mass="27512">MHFAASRRAASNLNILLQTLACSIRFVGLCERERCEITDAAPRGFKTQYFPSKRQWTALSKSNTPFSIVLGLWGDPGAKTDQACASLDGFKSENGANVVIDAALPCTSPRHALRLQNPTKMLLASIRIREFWVSGLQEGKNGAEVLDMTWAGNGGAVLPRLISPAPRRVQHAASYRDRCYRRIPPRPTAYRRVQVFFFGINLELHVTNPCLHPPLFWWGYVHSNTRSALFKKLKRRVTAASAPRPP</sequence>
<feature type="signal peptide" evidence="1">
    <location>
        <begin position="1"/>
        <end position="21"/>
    </location>
</feature>
<evidence type="ECO:0000313" key="3">
    <source>
        <dbReference type="Proteomes" id="UP001215598"/>
    </source>
</evidence>
<evidence type="ECO:0000313" key="2">
    <source>
        <dbReference type="EMBL" id="KAJ7728531.1"/>
    </source>
</evidence>
<accession>A0AAD7HUB0</accession>
<feature type="chain" id="PRO_5042258497" evidence="1">
    <location>
        <begin position="22"/>
        <end position="246"/>
    </location>
</feature>
<protein>
    <submittedName>
        <fullName evidence="2">Uncharacterized protein</fullName>
    </submittedName>
</protein>
<evidence type="ECO:0000256" key="1">
    <source>
        <dbReference type="SAM" id="SignalP"/>
    </source>
</evidence>
<name>A0AAD7HUB0_9AGAR</name>
<gene>
    <name evidence="2" type="ORF">B0H16DRAFT_1777658</name>
</gene>
<dbReference type="AlphaFoldDB" id="A0AAD7HUB0"/>
<reference evidence="2" key="1">
    <citation type="submission" date="2023-03" db="EMBL/GenBank/DDBJ databases">
        <title>Massive genome expansion in bonnet fungi (Mycena s.s.) driven by repeated elements and novel gene families across ecological guilds.</title>
        <authorList>
            <consortium name="Lawrence Berkeley National Laboratory"/>
            <person name="Harder C.B."/>
            <person name="Miyauchi S."/>
            <person name="Viragh M."/>
            <person name="Kuo A."/>
            <person name="Thoen E."/>
            <person name="Andreopoulos B."/>
            <person name="Lu D."/>
            <person name="Skrede I."/>
            <person name="Drula E."/>
            <person name="Henrissat B."/>
            <person name="Morin E."/>
            <person name="Kohler A."/>
            <person name="Barry K."/>
            <person name="LaButti K."/>
            <person name="Morin E."/>
            <person name="Salamov A."/>
            <person name="Lipzen A."/>
            <person name="Mereny Z."/>
            <person name="Hegedus B."/>
            <person name="Baldrian P."/>
            <person name="Stursova M."/>
            <person name="Weitz H."/>
            <person name="Taylor A."/>
            <person name="Grigoriev I.V."/>
            <person name="Nagy L.G."/>
            <person name="Martin F."/>
            <person name="Kauserud H."/>
        </authorList>
    </citation>
    <scope>NUCLEOTIDE SEQUENCE</scope>
    <source>
        <strain evidence="2">CBHHK182m</strain>
    </source>
</reference>
<proteinExistence type="predicted"/>
<organism evidence="2 3">
    <name type="scientific">Mycena metata</name>
    <dbReference type="NCBI Taxonomy" id="1033252"/>
    <lineage>
        <taxon>Eukaryota</taxon>
        <taxon>Fungi</taxon>
        <taxon>Dikarya</taxon>
        <taxon>Basidiomycota</taxon>
        <taxon>Agaricomycotina</taxon>
        <taxon>Agaricomycetes</taxon>
        <taxon>Agaricomycetidae</taxon>
        <taxon>Agaricales</taxon>
        <taxon>Marasmiineae</taxon>
        <taxon>Mycenaceae</taxon>
        <taxon>Mycena</taxon>
    </lineage>
</organism>
<dbReference type="EMBL" id="JARKIB010000172">
    <property type="protein sequence ID" value="KAJ7728531.1"/>
    <property type="molecule type" value="Genomic_DNA"/>
</dbReference>
<comment type="caution">
    <text evidence="2">The sequence shown here is derived from an EMBL/GenBank/DDBJ whole genome shotgun (WGS) entry which is preliminary data.</text>
</comment>
<dbReference type="Proteomes" id="UP001215598">
    <property type="component" value="Unassembled WGS sequence"/>
</dbReference>